<protein>
    <submittedName>
        <fullName evidence="7">Tripeptide aminopeptidase</fullName>
        <ecNumber evidence="7">3.4.11.4</ecNumber>
    </submittedName>
</protein>
<comment type="cofactor">
    <cofactor evidence="1">
        <name>Zn(2+)</name>
        <dbReference type="ChEBI" id="CHEBI:29105"/>
    </cofactor>
</comment>
<comment type="caution">
    <text evidence="7">The sequence shown here is derived from an EMBL/GenBank/DDBJ whole genome shotgun (WGS) entry which is preliminary data.</text>
</comment>
<evidence type="ECO:0000259" key="6">
    <source>
        <dbReference type="Pfam" id="PF07687"/>
    </source>
</evidence>
<gene>
    <name evidence="7" type="ORF">J2Z35_002081</name>
</gene>
<evidence type="ECO:0000256" key="2">
    <source>
        <dbReference type="ARBA" id="ARBA00022723"/>
    </source>
</evidence>
<organism evidence="7 8">
    <name type="scientific">Acetoanaerobium pronyense</name>
    <dbReference type="NCBI Taxonomy" id="1482736"/>
    <lineage>
        <taxon>Bacteria</taxon>
        <taxon>Bacillati</taxon>
        <taxon>Bacillota</taxon>
        <taxon>Clostridia</taxon>
        <taxon>Peptostreptococcales</taxon>
        <taxon>Filifactoraceae</taxon>
        <taxon>Acetoanaerobium</taxon>
    </lineage>
</organism>
<dbReference type="Pfam" id="PF07687">
    <property type="entry name" value="M20_dimer"/>
    <property type="match status" value="1"/>
</dbReference>
<keyword evidence="7" id="KW-0645">Protease</keyword>
<dbReference type="EC" id="3.4.11.4" evidence="7"/>
<dbReference type="PANTHER" id="PTHR42994">
    <property type="entry name" value="PEPTIDASE T"/>
    <property type="match status" value="1"/>
</dbReference>
<dbReference type="SUPFAM" id="SSF53187">
    <property type="entry name" value="Zn-dependent exopeptidases"/>
    <property type="match status" value="1"/>
</dbReference>
<dbReference type="InterPro" id="IPR010162">
    <property type="entry name" value="PepT-like"/>
</dbReference>
<dbReference type="Gene3D" id="3.30.70.360">
    <property type="match status" value="1"/>
</dbReference>
<evidence type="ECO:0000313" key="7">
    <source>
        <dbReference type="EMBL" id="MBP2028280.1"/>
    </source>
</evidence>
<evidence type="ECO:0000256" key="5">
    <source>
        <dbReference type="PIRNR" id="PIRNR001123"/>
    </source>
</evidence>
<reference evidence="7 8" key="1">
    <citation type="submission" date="2021-03" db="EMBL/GenBank/DDBJ databases">
        <title>Genomic Encyclopedia of Type Strains, Phase IV (KMG-IV): sequencing the most valuable type-strain genomes for metagenomic binning, comparative biology and taxonomic classification.</title>
        <authorList>
            <person name="Goeker M."/>
        </authorList>
    </citation>
    <scope>NUCLEOTIDE SEQUENCE [LARGE SCALE GENOMIC DNA]</scope>
    <source>
        <strain evidence="7 8">DSM 27512</strain>
    </source>
</reference>
<proteinExistence type="inferred from homology"/>
<evidence type="ECO:0000256" key="4">
    <source>
        <dbReference type="ARBA" id="ARBA00022833"/>
    </source>
</evidence>
<dbReference type="InterPro" id="IPR008007">
    <property type="entry name" value="Peptidase_M42"/>
</dbReference>
<feature type="domain" description="Peptidase M20 dimerisation" evidence="6">
    <location>
        <begin position="181"/>
        <end position="273"/>
    </location>
</feature>
<dbReference type="NCBIfam" id="TIGR01883">
    <property type="entry name" value="PepT-like"/>
    <property type="match status" value="1"/>
</dbReference>
<dbReference type="InterPro" id="IPR011650">
    <property type="entry name" value="Peptidase_M20_dimer"/>
</dbReference>
<dbReference type="Gene3D" id="3.40.630.10">
    <property type="entry name" value="Zn peptidases"/>
    <property type="match status" value="1"/>
</dbReference>
<dbReference type="PIRSF" id="PIRSF001123">
    <property type="entry name" value="PepA_GA"/>
    <property type="match status" value="1"/>
</dbReference>
<keyword evidence="2" id="KW-0479">Metal-binding</keyword>
<dbReference type="GO" id="GO:0045148">
    <property type="term" value="F:tripeptide aminopeptidase activity"/>
    <property type="evidence" value="ECO:0007669"/>
    <property type="project" value="UniProtKB-EC"/>
</dbReference>
<evidence type="ECO:0000256" key="1">
    <source>
        <dbReference type="ARBA" id="ARBA00001947"/>
    </source>
</evidence>
<dbReference type="RefSeq" id="WP_209661334.1">
    <property type="nucleotide sequence ID" value="NZ_JAGGLI010000025.1"/>
</dbReference>
<sequence>MVNEERIVQEFMKYVQIDSPTKHEADFAKFIKGELEALGFEVKVDDAGEKVGSNTGNVIAKIKGTREGRPILFSCHMDTVSPSIGIKPIIKDGTIYSDGTTILGGDNKAGIAAIVEALKTIKENNIDHGPIEIAFSIFEEGGLFGAKNMDFSQFESKMAFVLDSGGDPGQIIVQGPAQDKVDVKVIGRPAHAGVAPEEGISAIMVAAEAISQMKLLRIDKETTANIGSIEGGGPTNIVTPEVMVRAESRSLDNDKLAAQSKHMVECFEKAAEKFGATLEVEVKRMYSAFKIEEDAEIVKFAQGACENVGIKHFLDSSGGGSDTNIINANGIAAVNLGIGERKPHTLEEHLHIVDLVNSSKLVMELIKKA</sequence>
<dbReference type="SUPFAM" id="SSF55031">
    <property type="entry name" value="Bacterial exopeptidase dimerisation domain"/>
    <property type="match status" value="1"/>
</dbReference>
<evidence type="ECO:0000313" key="8">
    <source>
        <dbReference type="Proteomes" id="UP001314903"/>
    </source>
</evidence>
<keyword evidence="3 7" id="KW-0378">Hydrolase</keyword>
<dbReference type="Proteomes" id="UP001314903">
    <property type="component" value="Unassembled WGS sequence"/>
</dbReference>
<keyword evidence="4" id="KW-0862">Zinc</keyword>
<name>A0ABS4KKJ6_9FIRM</name>
<dbReference type="InterPro" id="IPR002933">
    <property type="entry name" value="Peptidase_M20"/>
</dbReference>
<dbReference type="EMBL" id="JAGGLI010000025">
    <property type="protein sequence ID" value="MBP2028280.1"/>
    <property type="molecule type" value="Genomic_DNA"/>
</dbReference>
<comment type="similarity">
    <text evidence="5">Belongs to the peptidase M42 family.</text>
</comment>
<evidence type="ECO:0000256" key="3">
    <source>
        <dbReference type="ARBA" id="ARBA00022801"/>
    </source>
</evidence>
<keyword evidence="8" id="KW-1185">Reference proteome</keyword>
<dbReference type="Pfam" id="PF01546">
    <property type="entry name" value="Peptidase_M20"/>
    <property type="match status" value="1"/>
</dbReference>
<dbReference type="InterPro" id="IPR036264">
    <property type="entry name" value="Bact_exopeptidase_dim_dom"/>
</dbReference>
<keyword evidence="7" id="KW-0031">Aminopeptidase</keyword>
<dbReference type="PANTHER" id="PTHR42994:SF2">
    <property type="entry name" value="PEPTIDASE"/>
    <property type="match status" value="1"/>
</dbReference>
<accession>A0ABS4KKJ6</accession>